<dbReference type="GO" id="GO:0005315">
    <property type="term" value="F:phosphate transmembrane transporter activity"/>
    <property type="evidence" value="ECO:0007669"/>
    <property type="project" value="InterPro"/>
</dbReference>
<dbReference type="SUPFAM" id="SSF52540">
    <property type="entry name" value="P-loop containing nucleoside triphosphate hydrolases"/>
    <property type="match status" value="1"/>
</dbReference>
<dbReference type="KEGG" id="mbai:MB901379_04367"/>
<keyword evidence="1" id="KW-0813">Transport</keyword>
<dbReference type="GO" id="GO:0016020">
    <property type="term" value="C:membrane"/>
    <property type="evidence" value="ECO:0007669"/>
    <property type="project" value="InterPro"/>
</dbReference>
<accession>A0A447GK08</accession>
<dbReference type="GO" id="GO:0035435">
    <property type="term" value="P:phosphate ion transmembrane transport"/>
    <property type="evidence" value="ECO:0007669"/>
    <property type="project" value="InterPro"/>
</dbReference>
<protein>
    <submittedName>
        <fullName evidence="6">Phosphate import ATP-binding protein PstB 3</fullName>
        <ecNumber evidence="6">3.6.3.27</ecNumber>
    </submittedName>
</protein>
<dbReference type="PANTHER" id="PTHR43423">
    <property type="entry name" value="ABC TRANSPORTER I FAMILY MEMBER 17"/>
    <property type="match status" value="1"/>
</dbReference>
<dbReference type="InterPro" id="IPR027417">
    <property type="entry name" value="P-loop_NTPase"/>
</dbReference>
<dbReference type="CDD" id="cd03260">
    <property type="entry name" value="ABC_PstB_phosphate_transporter"/>
    <property type="match status" value="1"/>
</dbReference>
<keyword evidence="4" id="KW-1278">Translocase</keyword>
<dbReference type="InterPro" id="IPR003439">
    <property type="entry name" value="ABC_transporter-like_ATP-bd"/>
</dbReference>
<dbReference type="InterPro" id="IPR005670">
    <property type="entry name" value="PstB-like"/>
</dbReference>
<evidence type="ECO:0000256" key="3">
    <source>
        <dbReference type="ARBA" id="ARBA00022840"/>
    </source>
</evidence>
<keyword evidence="6" id="KW-0378">Hydrolase</keyword>
<dbReference type="Proteomes" id="UP000269998">
    <property type="component" value="Chromosome"/>
</dbReference>
<dbReference type="EC" id="3.6.3.27" evidence="6"/>
<keyword evidence="3 6" id="KW-0067">ATP-binding</keyword>
<feature type="domain" description="ABC transporter" evidence="5">
    <location>
        <begin position="51"/>
        <end position="278"/>
    </location>
</feature>
<gene>
    <name evidence="6" type="primary">pstB3_2</name>
    <name evidence="6" type="ORF">MB901379_04367</name>
</gene>
<dbReference type="GO" id="GO:0016887">
    <property type="term" value="F:ATP hydrolysis activity"/>
    <property type="evidence" value="ECO:0007669"/>
    <property type="project" value="InterPro"/>
</dbReference>
<dbReference type="AlphaFoldDB" id="A0A447GK08"/>
<reference evidence="7" key="1">
    <citation type="submission" date="2018-02" db="EMBL/GenBank/DDBJ databases">
        <authorList>
            <person name="Seth-Smith MB H."/>
            <person name="Seth-Smith H."/>
        </authorList>
    </citation>
    <scope>NUCLEOTIDE SEQUENCE [LARGE SCALE GENOMIC DNA]</scope>
</reference>
<organism evidence="6 7">
    <name type="scientific">Mycobacterium basiliense</name>
    <dbReference type="NCBI Taxonomy" id="2094119"/>
    <lineage>
        <taxon>Bacteria</taxon>
        <taxon>Bacillati</taxon>
        <taxon>Actinomycetota</taxon>
        <taxon>Actinomycetes</taxon>
        <taxon>Mycobacteriales</taxon>
        <taxon>Mycobacteriaceae</taxon>
        <taxon>Mycobacterium</taxon>
    </lineage>
</organism>
<dbReference type="PROSITE" id="PS50893">
    <property type="entry name" value="ABC_TRANSPORTER_2"/>
    <property type="match status" value="1"/>
</dbReference>
<evidence type="ECO:0000256" key="2">
    <source>
        <dbReference type="ARBA" id="ARBA00022741"/>
    </source>
</evidence>
<keyword evidence="2" id="KW-0547">Nucleotide-binding</keyword>
<evidence type="ECO:0000313" key="6">
    <source>
        <dbReference type="EMBL" id="VDM90758.1"/>
    </source>
</evidence>
<sequence length="278" mass="29777">MTFAVFGPNSLRPTRSPISFSDSGAELTGWLGRRSEWKGAVVDGDSADVMFEFRDVVVERDRMRALDGFSASIPGQGVTAVVGPSGAGKSTLLRLCNRLEVPVGGRVLFRGKDIGATDPLWLRRRVGMCFQRPTPFPGTVADNLRVAQPDASDERMAESLARVALTGWGDRSGSRSWLDRDATALSGGEAQRMCLARTLMAQPEVLLLDEPTSAVDTDAAEAIERVVRQLAADGIPALWVTHDPAQAKRAADRVLCVERGRCLGVGPVASKSDDGPTT</sequence>
<proteinExistence type="predicted"/>
<evidence type="ECO:0000313" key="7">
    <source>
        <dbReference type="Proteomes" id="UP000269998"/>
    </source>
</evidence>
<dbReference type="SMART" id="SM00382">
    <property type="entry name" value="AAA"/>
    <property type="match status" value="1"/>
</dbReference>
<dbReference type="EMBL" id="LR130759">
    <property type="protein sequence ID" value="VDM90758.1"/>
    <property type="molecule type" value="Genomic_DNA"/>
</dbReference>
<evidence type="ECO:0000259" key="5">
    <source>
        <dbReference type="PROSITE" id="PS50893"/>
    </source>
</evidence>
<evidence type="ECO:0000256" key="1">
    <source>
        <dbReference type="ARBA" id="ARBA00022448"/>
    </source>
</evidence>
<dbReference type="GO" id="GO:0005524">
    <property type="term" value="F:ATP binding"/>
    <property type="evidence" value="ECO:0007669"/>
    <property type="project" value="UniProtKB-KW"/>
</dbReference>
<name>A0A447GK08_9MYCO</name>
<dbReference type="InterPro" id="IPR003593">
    <property type="entry name" value="AAA+_ATPase"/>
</dbReference>
<dbReference type="Gene3D" id="3.40.50.300">
    <property type="entry name" value="P-loop containing nucleotide triphosphate hydrolases"/>
    <property type="match status" value="1"/>
</dbReference>
<keyword evidence="7" id="KW-1185">Reference proteome</keyword>
<evidence type="ECO:0000256" key="4">
    <source>
        <dbReference type="ARBA" id="ARBA00022967"/>
    </source>
</evidence>
<dbReference type="Pfam" id="PF00005">
    <property type="entry name" value="ABC_tran"/>
    <property type="match status" value="1"/>
</dbReference>
<dbReference type="PANTHER" id="PTHR43423:SF1">
    <property type="entry name" value="ABC TRANSPORTER I FAMILY MEMBER 17"/>
    <property type="match status" value="1"/>
</dbReference>
<dbReference type="PROSITE" id="PS00211">
    <property type="entry name" value="ABC_TRANSPORTER_1"/>
    <property type="match status" value="1"/>
</dbReference>
<dbReference type="InterPro" id="IPR017871">
    <property type="entry name" value="ABC_transporter-like_CS"/>
</dbReference>